<proteinExistence type="predicted"/>
<comment type="caution">
    <text evidence="2">The sequence shown here is derived from an EMBL/GenBank/DDBJ whole genome shotgun (WGS) entry which is preliminary data.</text>
</comment>
<name>A0AB35L6S3_ECTOL</name>
<reference evidence="2" key="1">
    <citation type="submission" date="2022-09" db="EMBL/GenBank/DDBJ databases">
        <title>Intensive care unit water sources are persistently colonized with multi-drug resistant bacteria and are the site of extensive horizontal gene transfer of antibiotic resistance genes.</title>
        <authorList>
            <person name="Diorio-Toth L."/>
        </authorList>
    </citation>
    <scope>NUCLEOTIDE SEQUENCE</scope>
    <source>
        <strain evidence="2">GD04000</strain>
    </source>
</reference>
<evidence type="ECO:0000313" key="2">
    <source>
        <dbReference type="EMBL" id="MDH0569264.1"/>
    </source>
</evidence>
<evidence type="ECO:0000313" key="3">
    <source>
        <dbReference type="Proteomes" id="UP001159292"/>
    </source>
</evidence>
<accession>A0AB35L6S3</accession>
<evidence type="ECO:0008006" key="4">
    <source>
        <dbReference type="Google" id="ProtNLM"/>
    </source>
</evidence>
<gene>
    <name evidence="2" type="ORF">N7671_19125</name>
</gene>
<evidence type="ECO:0000256" key="1">
    <source>
        <dbReference type="SAM" id="MobiDB-lite"/>
    </source>
</evidence>
<sequence>PLNIAKVIAIGVPASPWCKVVTAKMTSRPRAAVQRQQQPELPLVNLSGILVDTKVMQMSAQQPTEPAQAALPRPKRVRKNAAVFTASD</sequence>
<dbReference type="EMBL" id="JAOEET010000069">
    <property type="protein sequence ID" value="MDH0569264.1"/>
    <property type="molecule type" value="Genomic_DNA"/>
</dbReference>
<feature type="non-terminal residue" evidence="2">
    <location>
        <position position="1"/>
    </location>
</feature>
<protein>
    <recommendedName>
        <fullName evidence="4">Transposase</fullName>
    </recommendedName>
</protein>
<dbReference type="Proteomes" id="UP001159292">
    <property type="component" value="Unassembled WGS sequence"/>
</dbReference>
<dbReference type="AlphaFoldDB" id="A0AB35L6S3"/>
<feature type="region of interest" description="Disordered" evidence="1">
    <location>
        <begin position="58"/>
        <end position="88"/>
    </location>
</feature>
<organism evidence="2 3">
    <name type="scientific">Ectopseudomonas oleovorans</name>
    <name type="common">Pseudomonas oleovorans</name>
    <dbReference type="NCBI Taxonomy" id="301"/>
    <lineage>
        <taxon>Bacteria</taxon>
        <taxon>Pseudomonadati</taxon>
        <taxon>Pseudomonadota</taxon>
        <taxon>Gammaproteobacteria</taxon>
        <taxon>Pseudomonadales</taxon>
        <taxon>Pseudomonadaceae</taxon>
        <taxon>Ectopseudomonas</taxon>
    </lineage>
</organism>